<evidence type="ECO:0000313" key="2">
    <source>
        <dbReference type="Proteomes" id="UP000636010"/>
    </source>
</evidence>
<organism evidence="1 2">
    <name type="scientific">Marivirga lumbricoides</name>
    <dbReference type="NCBI Taxonomy" id="1046115"/>
    <lineage>
        <taxon>Bacteria</taxon>
        <taxon>Pseudomonadati</taxon>
        <taxon>Bacteroidota</taxon>
        <taxon>Cytophagia</taxon>
        <taxon>Cytophagales</taxon>
        <taxon>Marivirgaceae</taxon>
        <taxon>Marivirga</taxon>
    </lineage>
</organism>
<dbReference type="Proteomes" id="UP000636010">
    <property type="component" value="Unassembled WGS sequence"/>
</dbReference>
<evidence type="ECO:0000313" key="1">
    <source>
        <dbReference type="EMBL" id="GGC23775.1"/>
    </source>
</evidence>
<comment type="caution">
    <text evidence="1">The sequence shown here is derived from an EMBL/GenBank/DDBJ whole genome shotgun (WGS) entry which is preliminary data.</text>
</comment>
<keyword evidence="2" id="KW-1185">Reference proteome</keyword>
<reference evidence="2" key="1">
    <citation type="journal article" date="2019" name="Int. J. Syst. Evol. Microbiol.">
        <title>The Global Catalogue of Microorganisms (GCM) 10K type strain sequencing project: providing services to taxonomists for standard genome sequencing and annotation.</title>
        <authorList>
            <consortium name="The Broad Institute Genomics Platform"/>
            <consortium name="The Broad Institute Genome Sequencing Center for Infectious Disease"/>
            <person name="Wu L."/>
            <person name="Ma J."/>
        </authorList>
    </citation>
    <scope>NUCLEOTIDE SEQUENCE [LARGE SCALE GENOMIC DNA]</scope>
    <source>
        <strain evidence="2">CGMCC 1.10832</strain>
    </source>
</reference>
<dbReference type="EMBL" id="BMEC01000002">
    <property type="protein sequence ID" value="GGC23775.1"/>
    <property type="molecule type" value="Genomic_DNA"/>
</dbReference>
<protein>
    <submittedName>
        <fullName evidence="1">Uncharacterized protein</fullName>
    </submittedName>
</protein>
<name>A0ABQ1LHF1_9BACT</name>
<proteinExistence type="predicted"/>
<sequence>MGLIRYSTYQDYQRAYNGACFLSTEDSPELVSMYENMISIQIFNNRPQVIKQLHKNQ</sequence>
<accession>A0ABQ1LHF1</accession>
<gene>
    <name evidence="1" type="ORF">GCM10011506_06170</name>
</gene>